<keyword evidence="3" id="KW-1185">Reference proteome</keyword>
<gene>
    <name evidence="2" type="ORF">H8J70_08685</name>
</gene>
<accession>A0ABR6VJ54</accession>
<organism evidence="2 3">
    <name type="scientific">Megasphaera hominis</name>
    <dbReference type="NCBI Taxonomy" id="159836"/>
    <lineage>
        <taxon>Bacteria</taxon>
        <taxon>Bacillati</taxon>
        <taxon>Bacillota</taxon>
        <taxon>Negativicutes</taxon>
        <taxon>Veillonellales</taxon>
        <taxon>Veillonellaceae</taxon>
        <taxon>Megasphaera</taxon>
    </lineage>
</organism>
<evidence type="ECO:0000313" key="2">
    <source>
        <dbReference type="EMBL" id="MBC3537325.1"/>
    </source>
</evidence>
<reference evidence="2 3" key="1">
    <citation type="submission" date="2020-08" db="EMBL/GenBank/DDBJ databases">
        <authorList>
            <person name="Liu C."/>
            <person name="Sun Q."/>
        </authorList>
    </citation>
    <scope>NUCLEOTIDE SEQUENCE [LARGE SCALE GENOMIC DNA]</scope>
    <source>
        <strain evidence="2 3">NSJ-59</strain>
    </source>
</reference>
<feature type="transmembrane region" description="Helical" evidence="1">
    <location>
        <begin position="39"/>
        <end position="58"/>
    </location>
</feature>
<name>A0ABR6VJ54_9FIRM</name>
<keyword evidence="1" id="KW-0472">Membrane</keyword>
<evidence type="ECO:0000256" key="1">
    <source>
        <dbReference type="SAM" id="Phobius"/>
    </source>
</evidence>
<keyword evidence="1" id="KW-0812">Transmembrane</keyword>
<dbReference type="Proteomes" id="UP000606870">
    <property type="component" value="Unassembled WGS sequence"/>
</dbReference>
<protein>
    <submittedName>
        <fullName evidence="2">Uncharacterized protein</fullName>
    </submittedName>
</protein>
<dbReference type="RefSeq" id="WP_186503605.1">
    <property type="nucleotide sequence ID" value="NZ_JACOGK010000025.1"/>
</dbReference>
<evidence type="ECO:0000313" key="3">
    <source>
        <dbReference type="Proteomes" id="UP000606870"/>
    </source>
</evidence>
<proteinExistence type="predicted"/>
<keyword evidence="1" id="KW-1133">Transmembrane helix</keyword>
<comment type="caution">
    <text evidence="2">The sequence shown here is derived from an EMBL/GenBank/DDBJ whole genome shotgun (WGS) entry which is preliminary data.</text>
</comment>
<sequence>MYQIFGALCVISLIMLIVSLIKPKWGLFGQRPSIKRKQIAPVWLVLMIAFSGLANYTMPADVAQEKAAQSQSNHKKVVKEIGVKAGIGDTFNLWEKEYGEFTGDMVKSGTVNGSHVTLVVVSDLDNRVVNIVVEPRNKYYKNDAIKDMLPSDAQKLDTSKDTSDPMVTKEKTNYHSDTLAEAFPETNGNFSTIDVYNGQIHSYISTTIDCTPN</sequence>
<dbReference type="EMBL" id="JACOGK010000025">
    <property type="protein sequence ID" value="MBC3537325.1"/>
    <property type="molecule type" value="Genomic_DNA"/>
</dbReference>
<feature type="transmembrane region" description="Helical" evidence="1">
    <location>
        <begin position="6"/>
        <end position="27"/>
    </location>
</feature>